<dbReference type="InterPro" id="IPR001563">
    <property type="entry name" value="Peptidase_S10"/>
</dbReference>
<keyword evidence="2" id="KW-0121">Carboxypeptidase</keyword>
<evidence type="ECO:0000313" key="2">
    <source>
        <dbReference type="EMBL" id="CAA9307363.1"/>
    </source>
</evidence>
<dbReference type="Pfam" id="PF00450">
    <property type="entry name" value="Peptidase_S10"/>
    <property type="match status" value="1"/>
</dbReference>
<dbReference type="GO" id="GO:0006508">
    <property type="term" value="P:proteolysis"/>
    <property type="evidence" value="ECO:0007669"/>
    <property type="project" value="InterPro"/>
</dbReference>
<feature type="region of interest" description="Disordered" evidence="1">
    <location>
        <begin position="1"/>
        <end position="24"/>
    </location>
</feature>
<dbReference type="AlphaFoldDB" id="A0A6J4KJ05"/>
<evidence type="ECO:0000256" key="1">
    <source>
        <dbReference type="SAM" id="MobiDB-lite"/>
    </source>
</evidence>
<keyword evidence="2" id="KW-0645">Protease</keyword>
<accession>A0A6J4KJ05</accession>
<dbReference type="InterPro" id="IPR029058">
    <property type="entry name" value="AB_hydrolase_fold"/>
</dbReference>
<protein>
    <submittedName>
        <fullName evidence="2">Carboxypeptidase-related protein</fullName>
    </submittedName>
</protein>
<gene>
    <name evidence="2" type="ORF">AVDCRST_MAG48-1797</name>
</gene>
<organism evidence="2">
    <name type="scientific">uncultured Friedmanniella sp</name>
    <dbReference type="NCBI Taxonomy" id="335381"/>
    <lineage>
        <taxon>Bacteria</taxon>
        <taxon>Bacillati</taxon>
        <taxon>Actinomycetota</taxon>
        <taxon>Actinomycetes</taxon>
        <taxon>Propionibacteriales</taxon>
        <taxon>Nocardioidaceae</taxon>
        <taxon>Friedmanniella</taxon>
        <taxon>environmental samples</taxon>
    </lineage>
</organism>
<sequence>MADAPAPDAPTPSPPEDDLVTSQHAVGAGRGRLRYTVTTGRTVLREEVVEDGTVRGPQPRAEIFSTAYVLDDVDPRTRPVTFAFNGGPGSSSAWLHLGLLGPRRVVMGDADALLPPPWGLTDNLESLLRVSDLVFVDPVTTGYSRPATGHQAEDYHGYTRDLESVGEFIRLWTTRHDRWSSAKLLAGESYGTTRAAALAQHLADGCGLYLNGLLLISSVLDIGSVDFVEGSDLPYALYLPTYTAAAHHHGLIGGELRDRVAEAEEFAARELPWALGRGSRLQGAERDAVVARYAGLTGLDPAYVDRADLRVDLFSFVTELLRDRGLQLGRLDLRFTSWPDHGNVSRTEEDPSYRALVGPYAAAANSYLRGELGYRTDLAYNLLTSQVHPWSYREFEGRAVESASSLASALRSNPHLQVHVSCGYFDGATPHFAAEHVFAHLKVPRQVADRISWAHYEAGHMMYVHEPSRLRQSADLAAFVRRVAG</sequence>
<dbReference type="Gene3D" id="3.40.50.1820">
    <property type="entry name" value="alpha/beta hydrolase"/>
    <property type="match status" value="1"/>
</dbReference>
<dbReference type="GO" id="GO:0004185">
    <property type="term" value="F:serine-type carboxypeptidase activity"/>
    <property type="evidence" value="ECO:0007669"/>
    <property type="project" value="InterPro"/>
</dbReference>
<reference evidence="2" key="1">
    <citation type="submission" date="2020-02" db="EMBL/GenBank/DDBJ databases">
        <authorList>
            <person name="Meier V. D."/>
        </authorList>
    </citation>
    <scope>NUCLEOTIDE SEQUENCE</scope>
    <source>
        <strain evidence="2">AVDCRST_MAG48</strain>
    </source>
</reference>
<dbReference type="EMBL" id="CADCTS010000260">
    <property type="protein sequence ID" value="CAA9307363.1"/>
    <property type="molecule type" value="Genomic_DNA"/>
</dbReference>
<keyword evidence="2" id="KW-0378">Hydrolase</keyword>
<dbReference type="SUPFAM" id="SSF53474">
    <property type="entry name" value="alpha/beta-Hydrolases"/>
    <property type="match status" value="1"/>
</dbReference>
<proteinExistence type="predicted"/>
<name>A0A6J4KJ05_9ACTN</name>